<dbReference type="AlphaFoldDB" id="A0A9D4BJ69"/>
<feature type="compositionally biased region" description="Basic residues" evidence="1">
    <location>
        <begin position="1"/>
        <end position="26"/>
    </location>
</feature>
<feature type="region of interest" description="Disordered" evidence="1">
    <location>
        <begin position="1"/>
        <end position="27"/>
    </location>
</feature>
<evidence type="ECO:0000313" key="2">
    <source>
        <dbReference type="EMBL" id="KAH3695348.1"/>
    </source>
</evidence>
<organism evidence="2 3">
    <name type="scientific">Dreissena polymorpha</name>
    <name type="common">Zebra mussel</name>
    <name type="synonym">Mytilus polymorpha</name>
    <dbReference type="NCBI Taxonomy" id="45954"/>
    <lineage>
        <taxon>Eukaryota</taxon>
        <taxon>Metazoa</taxon>
        <taxon>Spiralia</taxon>
        <taxon>Lophotrochozoa</taxon>
        <taxon>Mollusca</taxon>
        <taxon>Bivalvia</taxon>
        <taxon>Autobranchia</taxon>
        <taxon>Heteroconchia</taxon>
        <taxon>Euheterodonta</taxon>
        <taxon>Imparidentia</taxon>
        <taxon>Neoheterodontei</taxon>
        <taxon>Myida</taxon>
        <taxon>Dreissenoidea</taxon>
        <taxon>Dreissenidae</taxon>
        <taxon>Dreissena</taxon>
    </lineage>
</organism>
<keyword evidence="3" id="KW-1185">Reference proteome</keyword>
<accession>A0A9D4BJ69</accession>
<reference evidence="2" key="1">
    <citation type="journal article" date="2019" name="bioRxiv">
        <title>The Genome of the Zebra Mussel, Dreissena polymorpha: A Resource for Invasive Species Research.</title>
        <authorList>
            <person name="McCartney M.A."/>
            <person name="Auch B."/>
            <person name="Kono T."/>
            <person name="Mallez S."/>
            <person name="Zhang Y."/>
            <person name="Obille A."/>
            <person name="Becker A."/>
            <person name="Abrahante J.E."/>
            <person name="Garbe J."/>
            <person name="Badalamenti J.P."/>
            <person name="Herman A."/>
            <person name="Mangelson H."/>
            <person name="Liachko I."/>
            <person name="Sullivan S."/>
            <person name="Sone E.D."/>
            <person name="Koren S."/>
            <person name="Silverstein K.A.T."/>
            <person name="Beckman K.B."/>
            <person name="Gohl D.M."/>
        </authorList>
    </citation>
    <scope>NUCLEOTIDE SEQUENCE</scope>
    <source>
        <strain evidence="2">Duluth1</strain>
        <tissue evidence="2">Whole animal</tissue>
    </source>
</reference>
<comment type="caution">
    <text evidence="2">The sequence shown here is derived from an EMBL/GenBank/DDBJ whole genome shotgun (WGS) entry which is preliminary data.</text>
</comment>
<sequence>MIVKRGLRRHSTVQITARRRRKRSLPRIKAAAHGLSSQLAISYSQSSFAFHLIIPSKKGSPAKKKPTKKMKIKAKVPAEDEALQASQD</sequence>
<gene>
    <name evidence="2" type="ORF">DPMN_082805</name>
</gene>
<name>A0A9D4BJ69_DREPO</name>
<feature type="region of interest" description="Disordered" evidence="1">
    <location>
        <begin position="57"/>
        <end position="88"/>
    </location>
</feature>
<evidence type="ECO:0000313" key="3">
    <source>
        <dbReference type="Proteomes" id="UP000828390"/>
    </source>
</evidence>
<protein>
    <submittedName>
        <fullName evidence="2">Uncharacterized protein</fullName>
    </submittedName>
</protein>
<proteinExistence type="predicted"/>
<evidence type="ECO:0000256" key="1">
    <source>
        <dbReference type="SAM" id="MobiDB-lite"/>
    </source>
</evidence>
<dbReference type="EMBL" id="JAIWYP010000016">
    <property type="protein sequence ID" value="KAH3695348.1"/>
    <property type="molecule type" value="Genomic_DNA"/>
</dbReference>
<dbReference type="Proteomes" id="UP000828390">
    <property type="component" value="Unassembled WGS sequence"/>
</dbReference>
<feature type="compositionally biased region" description="Basic residues" evidence="1">
    <location>
        <begin position="60"/>
        <end position="74"/>
    </location>
</feature>
<reference evidence="2" key="2">
    <citation type="submission" date="2020-11" db="EMBL/GenBank/DDBJ databases">
        <authorList>
            <person name="McCartney M.A."/>
            <person name="Auch B."/>
            <person name="Kono T."/>
            <person name="Mallez S."/>
            <person name="Becker A."/>
            <person name="Gohl D.M."/>
            <person name="Silverstein K.A.T."/>
            <person name="Koren S."/>
            <person name="Bechman K.B."/>
            <person name="Herman A."/>
            <person name="Abrahante J.E."/>
            <person name="Garbe J."/>
        </authorList>
    </citation>
    <scope>NUCLEOTIDE SEQUENCE</scope>
    <source>
        <strain evidence="2">Duluth1</strain>
        <tissue evidence="2">Whole animal</tissue>
    </source>
</reference>